<evidence type="ECO:0000256" key="7">
    <source>
        <dbReference type="RuleBase" id="RU000416"/>
    </source>
</evidence>
<comment type="catalytic activity">
    <reaction evidence="5 8">
        <text>a 2'-deoxycytidine in DNA + S-adenosyl-L-methionine = a 5-methyl-2'-deoxycytidine in DNA + S-adenosyl-L-homocysteine + H(+)</text>
        <dbReference type="Rhea" id="RHEA:13681"/>
        <dbReference type="Rhea" id="RHEA-COMP:11369"/>
        <dbReference type="Rhea" id="RHEA-COMP:11370"/>
        <dbReference type="ChEBI" id="CHEBI:15378"/>
        <dbReference type="ChEBI" id="CHEBI:57856"/>
        <dbReference type="ChEBI" id="CHEBI:59789"/>
        <dbReference type="ChEBI" id="CHEBI:85452"/>
        <dbReference type="ChEBI" id="CHEBI:85454"/>
        <dbReference type="EC" id="2.1.1.37"/>
    </reaction>
</comment>
<gene>
    <name evidence="9" type="primary">dcm</name>
    <name evidence="9" type="ORF">H0S73_25135</name>
</gene>
<dbReference type="EMBL" id="JACDXJ010000004">
    <property type="protein sequence ID" value="MBA1159365.1"/>
    <property type="molecule type" value="Genomic_DNA"/>
</dbReference>
<keyword evidence="2 6" id="KW-0808">Transferase</keyword>
<dbReference type="AlphaFoldDB" id="A0A838BWX5"/>
<keyword evidence="1 6" id="KW-0489">Methyltransferase</keyword>
<dbReference type="PANTHER" id="PTHR10629">
    <property type="entry name" value="CYTOSINE-SPECIFIC METHYLTRANSFERASE"/>
    <property type="match status" value="1"/>
</dbReference>
<evidence type="ECO:0000256" key="6">
    <source>
        <dbReference type="PROSITE-ProRule" id="PRU01016"/>
    </source>
</evidence>
<dbReference type="PRINTS" id="PR00105">
    <property type="entry name" value="C5METTRFRASE"/>
</dbReference>
<comment type="similarity">
    <text evidence="6 7">Belongs to the class I-like SAM-binding methyltransferase superfamily. C5-methyltransferase family.</text>
</comment>
<dbReference type="Gene3D" id="3.40.50.150">
    <property type="entry name" value="Vaccinia Virus protein VP39"/>
    <property type="match status" value="1"/>
</dbReference>
<evidence type="ECO:0000256" key="1">
    <source>
        <dbReference type="ARBA" id="ARBA00022603"/>
    </source>
</evidence>
<dbReference type="PANTHER" id="PTHR10629:SF50">
    <property type="entry name" value="DNA (CYTOSINE-5)-METHYLTRANSFERASE CMT3"/>
    <property type="match status" value="1"/>
</dbReference>
<dbReference type="InterPro" id="IPR029063">
    <property type="entry name" value="SAM-dependent_MTases_sf"/>
</dbReference>
<keyword evidence="4" id="KW-0680">Restriction system</keyword>
<feature type="active site" evidence="6">
    <location>
        <position position="74"/>
    </location>
</feature>
<dbReference type="GO" id="GO:0044027">
    <property type="term" value="P:negative regulation of gene expression via chromosomal CpG island methylation"/>
    <property type="evidence" value="ECO:0007669"/>
    <property type="project" value="TreeGrafter"/>
</dbReference>
<evidence type="ECO:0000256" key="4">
    <source>
        <dbReference type="ARBA" id="ARBA00022747"/>
    </source>
</evidence>
<dbReference type="PROSITE" id="PS51679">
    <property type="entry name" value="SAM_MT_C5"/>
    <property type="match status" value="1"/>
</dbReference>
<dbReference type="Pfam" id="PF00145">
    <property type="entry name" value="DNA_methylase"/>
    <property type="match status" value="1"/>
</dbReference>
<dbReference type="GO" id="GO:0003886">
    <property type="term" value="F:DNA (cytosine-5-)-methyltransferase activity"/>
    <property type="evidence" value="ECO:0007669"/>
    <property type="project" value="UniProtKB-EC"/>
</dbReference>
<accession>A0A838BWX5</accession>
<dbReference type="PROSITE" id="PS00094">
    <property type="entry name" value="C5_MTASE_1"/>
    <property type="match status" value="1"/>
</dbReference>
<evidence type="ECO:0000313" key="9">
    <source>
        <dbReference type="EMBL" id="MBA1159365.1"/>
    </source>
</evidence>
<dbReference type="InterPro" id="IPR018117">
    <property type="entry name" value="C5_DNA_meth_AS"/>
</dbReference>
<dbReference type="InterPro" id="IPR001525">
    <property type="entry name" value="C5_MeTfrase"/>
</dbReference>
<dbReference type="EC" id="2.1.1.37" evidence="8"/>
<organism evidence="9 10">
    <name type="scientific">Microvirga mediterraneensis</name>
    <dbReference type="NCBI Taxonomy" id="2754695"/>
    <lineage>
        <taxon>Bacteria</taxon>
        <taxon>Pseudomonadati</taxon>
        <taxon>Pseudomonadota</taxon>
        <taxon>Alphaproteobacteria</taxon>
        <taxon>Hyphomicrobiales</taxon>
        <taxon>Methylobacteriaceae</taxon>
        <taxon>Microvirga</taxon>
    </lineage>
</organism>
<evidence type="ECO:0000256" key="2">
    <source>
        <dbReference type="ARBA" id="ARBA00022679"/>
    </source>
</evidence>
<proteinExistence type="inferred from homology"/>
<dbReference type="GO" id="GO:0003677">
    <property type="term" value="F:DNA binding"/>
    <property type="evidence" value="ECO:0007669"/>
    <property type="project" value="TreeGrafter"/>
</dbReference>
<protein>
    <recommendedName>
        <fullName evidence="8">Cytosine-specific methyltransferase</fullName>
        <ecNumber evidence="8">2.1.1.37</ecNumber>
    </recommendedName>
</protein>
<evidence type="ECO:0000313" key="10">
    <source>
        <dbReference type="Proteomes" id="UP000572984"/>
    </source>
</evidence>
<comment type="caution">
    <text evidence="9">The sequence shown here is derived from an EMBL/GenBank/DDBJ whole genome shotgun (WGS) entry which is preliminary data.</text>
</comment>
<dbReference type="SUPFAM" id="SSF53335">
    <property type="entry name" value="S-adenosyl-L-methionine-dependent methyltransferases"/>
    <property type="match status" value="1"/>
</dbReference>
<dbReference type="GO" id="GO:0032259">
    <property type="term" value="P:methylation"/>
    <property type="evidence" value="ECO:0007669"/>
    <property type="project" value="UniProtKB-KW"/>
</dbReference>
<name>A0A838BWX5_9HYPH</name>
<dbReference type="InterPro" id="IPR050390">
    <property type="entry name" value="C5-Methyltransferase"/>
</dbReference>
<keyword evidence="10" id="KW-1185">Reference proteome</keyword>
<evidence type="ECO:0000256" key="5">
    <source>
        <dbReference type="ARBA" id="ARBA00047422"/>
    </source>
</evidence>
<sequence>MRKLRHIDMFAGIGGFSLGLERTGGFETVRFLEKDNFCRRVLAKHWPEVRRDEDVTTAEYREGEADIITAGFPCQDLSYAGNGAGLSGARSGLFWEVVRAVRVVRPLYVLLENVAALLDRGMGVVLGAMASSRYDAEWDCVPAVAVGAPCLRDRLFVVAYPNGTGRRGLEERNLFAQTGIAPPRRHHVDGLDLVEVGPWSSLPDVLRVDYGIPGTAHRLRAVGNSVHPTIPEKLGGAIRAAFSVPQLEAAE</sequence>
<reference evidence="9 10" key="1">
    <citation type="submission" date="2020-07" db="EMBL/GenBank/DDBJ databases">
        <title>Draft genome and description of Microvirga mediterraneensis Marseille-Q2068 sp. nov.</title>
        <authorList>
            <person name="Boxberger M."/>
        </authorList>
    </citation>
    <scope>NUCLEOTIDE SEQUENCE [LARGE SCALE GENOMIC DNA]</scope>
    <source>
        <strain evidence="9 10">Marseille-Q2068</strain>
    </source>
</reference>
<evidence type="ECO:0000256" key="8">
    <source>
        <dbReference type="RuleBase" id="RU000417"/>
    </source>
</evidence>
<dbReference type="GO" id="GO:0009307">
    <property type="term" value="P:DNA restriction-modification system"/>
    <property type="evidence" value="ECO:0007669"/>
    <property type="project" value="UniProtKB-KW"/>
</dbReference>
<keyword evidence="3 6" id="KW-0949">S-adenosyl-L-methionine</keyword>
<dbReference type="Proteomes" id="UP000572984">
    <property type="component" value="Unassembled WGS sequence"/>
</dbReference>
<dbReference type="NCBIfam" id="TIGR00675">
    <property type="entry name" value="dcm"/>
    <property type="match status" value="1"/>
</dbReference>
<evidence type="ECO:0000256" key="3">
    <source>
        <dbReference type="ARBA" id="ARBA00022691"/>
    </source>
</evidence>